<dbReference type="Gene3D" id="3.40.630.30">
    <property type="match status" value="1"/>
</dbReference>
<organism evidence="1 2">
    <name type="scientific">Pollutimonas harenae</name>
    <dbReference type="NCBI Taxonomy" id="657015"/>
    <lineage>
        <taxon>Bacteria</taxon>
        <taxon>Pseudomonadati</taxon>
        <taxon>Pseudomonadota</taxon>
        <taxon>Betaproteobacteria</taxon>
        <taxon>Burkholderiales</taxon>
        <taxon>Alcaligenaceae</taxon>
        <taxon>Pollutimonas</taxon>
    </lineage>
</organism>
<dbReference type="EMBL" id="JACCEV010000003">
    <property type="protein sequence ID" value="NYT86568.1"/>
    <property type="molecule type" value="Genomic_DNA"/>
</dbReference>
<dbReference type="PANTHER" id="PTHR47017">
    <property type="entry name" value="ACYL-COA"/>
    <property type="match status" value="1"/>
</dbReference>
<dbReference type="OrthoDB" id="9776898at2"/>
<name>A0A853GTS8_9BURK</name>
<reference evidence="1 2" key="1">
    <citation type="submission" date="2020-07" db="EMBL/GenBank/DDBJ databases">
        <title>Taxonomic revisions and descriptions of new bacterial species based on genomic comparisons in the high-G+C-content subgroup of the family Alcaligenaceae.</title>
        <authorList>
            <person name="Szabo A."/>
            <person name="Felfoldi T."/>
        </authorList>
    </citation>
    <scope>NUCLEOTIDE SEQUENCE [LARGE SCALE GENOMIC DNA]</scope>
    <source>
        <strain evidence="1 2">DSM 25667</strain>
    </source>
</reference>
<protein>
    <submittedName>
        <fullName evidence="1">N-acetyltransferase</fullName>
    </submittedName>
</protein>
<gene>
    <name evidence="1" type="ORF">H0A62_13225</name>
</gene>
<dbReference type="AlphaFoldDB" id="A0A853GTS8"/>
<evidence type="ECO:0000313" key="1">
    <source>
        <dbReference type="EMBL" id="NYT86568.1"/>
    </source>
</evidence>
<comment type="caution">
    <text evidence="1">The sequence shown here is derived from an EMBL/GenBank/DDBJ whole genome shotgun (WGS) entry which is preliminary data.</text>
</comment>
<proteinExistence type="predicted"/>
<accession>A0A853GTS8</accession>
<dbReference type="SUPFAM" id="SSF55729">
    <property type="entry name" value="Acyl-CoA N-acyltransferases (Nat)"/>
    <property type="match status" value="1"/>
</dbReference>
<keyword evidence="2" id="KW-1185">Reference proteome</keyword>
<dbReference type="PANTHER" id="PTHR47017:SF1">
    <property type="entry name" value="ACYL-COA"/>
    <property type="match status" value="1"/>
</dbReference>
<keyword evidence="1" id="KW-0808">Transferase</keyword>
<dbReference type="InterPro" id="IPR016181">
    <property type="entry name" value="Acyl_CoA_acyltransferase"/>
</dbReference>
<evidence type="ECO:0000313" key="2">
    <source>
        <dbReference type="Proteomes" id="UP000554144"/>
    </source>
</evidence>
<dbReference type="Proteomes" id="UP000554144">
    <property type="component" value="Unassembled WGS sequence"/>
</dbReference>
<dbReference type="InterPro" id="IPR007434">
    <property type="entry name" value="FemAB-like"/>
</dbReference>
<sequence>MSVTFSLAQRLEDINPEHWDSLAGPQPFVQHAFLRALDQTGCATPATGWAPHYLLMHRNDVLAGALPLYLKSHSRGEYVFDHAWAHAYEQHGLAYYPKLLAAIPFTPVSGPRLLAATHHDRILLAKEAIRLCKQNGFSSLHVLFPTEVEQAALAEAGFLFRYNVQFHWNNQGYADMDAFLHSLNQQKRKKLKQDRKKSAEAGVRFKWLQGKQIDDATLAFFYQCYSQTYLEHGNAPYLNLSFFQTLHASMVDSMVIIVAEQNGQAIAAALNIRDGKTLYGRYWGSLRFISGLHFETCYMQGIAFCIAHGLSVFEGGAQGEHKLSRGLLPVRTCSAHWLADERFTQAVDNYLSHETPAVDSYLDELQAHSPYK</sequence>
<dbReference type="Pfam" id="PF04339">
    <property type="entry name" value="FemAB_like"/>
    <property type="match status" value="1"/>
</dbReference>
<dbReference type="GO" id="GO:0016740">
    <property type="term" value="F:transferase activity"/>
    <property type="evidence" value="ECO:0007669"/>
    <property type="project" value="UniProtKB-KW"/>
</dbReference>